<accession>A0ABS3HI78</accession>
<sequence length="71" mass="8532">MNIYLLEYYEEIDHGNFETEEYNLIGIYLTEIEAKNVKKEIIKEKRINEEYLYVSGARMGKIQWEGGFVYV</sequence>
<organism evidence="1 2">
    <name type="scientific">Candidatus Enterococcus murrayae</name>
    <dbReference type="NCBI Taxonomy" id="2815321"/>
    <lineage>
        <taxon>Bacteria</taxon>
        <taxon>Bacillati</taxon>
        <taxon>Bacillota</taxon>
        <taxon>Bacilli</taxon>
        <taxon>Lactobacillales</taxon>
        <taxon>Enterococcaceae</taxon>
        <taxon>Enterococcus</taxon>
    </lineage>
</organism>
<reference evidence="1 2" key="1">
    <citation type="submission" date="2021-03" db="EMBL/GenBank/DDBJ databases">
        <title>Enterococcal diversity collection.</title>
        <authorList>
            <person name="Gilmore M.S."/>
            <person name="Schwartzman J."/>
            <person name="Van Tyne D."/>
            <person name="Martin M."/>
            <person name="Earl A.M."/>
            <person name="Manson A.L."/>
            <person name="Straub T."/>
            <person name="Salamzade R."/>
            <person name="Saavedra J."/>
            <person name="Lebreton F."/>
            <person name="Prichula J."/>
            <person name="Schaufler K."/>
            <person name="Gaca A."/>
            <person name="Sgardioli B."/>
            <person name="Wagenaar J."/>
            <person name="Strong T."/>
        </authorList>
    </citation>
    <scope>NUCLEOTIDE SEQUENCE [LARGE SCALE GENOMIC DNA]</scope>
    <source>
        <strain evidence="1 2">MJM16</strain>
    </source>
</reference>
<evidence type="ECO:0008006" key="3">
    <source>
        <dbReference type="Google" id="ProtNLM"/>
    </source>
</evidence>
<keyword evidence="2" id="KW-1185">Reference proteome</keyword>
<dbReference type="RefSeq" id="WP_207108942.1">
    <property type="nucleotide sequence ID" value="NZ_JAFLVR010000030.1"/>
</dbReference>
<dbReference type="EMBL" id="JAFLVR010000030">
    <property type="protein sequence ID" value="MBO0453172.1"/>
    <property type="molecule type" value="Genomic_DNA"/>
</dbReference>
<evidence type="ECO:0000313" key="1">
    <source>
        <dbReference type="EMBL" id="MBO0453172.1"/>
    </source>
</evidence>
<protein>
    <recommendedName>
        <fullName evidence="3">Phage protein</fullName>
    </recommendedName>
</protein>
<dbReference type="Proteomes" id="UP000664495">
    <property type="component" value="Unassembled WGS sequence"/>
</dbReference>
<proteinExistence type="predicted"/>
<evidence type="ECO:0000313" key="2">
    <source>
        <dbReference type="Proteomes" id="UP000664495"/>
    </source>
</evidence>
<name>A0ABS3HI78_9ENTE</name>
<comment type="caution">
    <text evidence="1">The sequence shown here is derived from an EMBL/GenBank/DDBJ whole genome shotgun (WGS) entry which is preliminary data.</text>
</comment>
<gene>
    <name evidence="1" type="ORF">JZO85_12880</name>
</gene>